<dbReference type="Pfam" id="PF17678">
    <property type="entry name" value="Glyco_hydro_92N"/>
    <property type="match status" value="1"/>
</dbReference>
<organism evidence="6 7">
    <name type="scientific">Hoylesella saccharolytica F0055</name>
    <dbReference type="NCBI Taxonomy" id="1127699"/>
    <lineage>
        <taxon>Bacteria</taxon>
        <taxon>Pseudomonadati</taxon>
        <taxon>Bacteroidota</taxon>
        <taxon>Bacteroidia</taxon>
        <taxon>Bacteroidales</taxon>
        <taxon>Prevotellaceae</taxon>
        <taxon>Hoylesella</taxon>
    </lineage>
</organism>
<dbReference type="InterPro" id="IPR041371">
    <property type="entry name" value="GH92_N"/>
</dbReference>
<feature type="domain" description="F5/8 type C" evidence="5">
    <location>
        <begin position="48"/>
        <end position="186"/>
    </location>
</feature>
<keyword evidence="7" id="KW-1185">Reference proteome</keyword>
<evidence type="ECO:0000256" key="1">
    <source>
        <dbReference type="ARBA" id="ARBA00001913"/>
    </source>
</evidence>
<feature type="chain" id="PRO_5003954697" evidence="4">
    <location>
        <begin position="22"/>
        <end position="919"/>
    </location>
</feature>
<sequence length="919" mass="104334">MKKHFLVPCLLLVAGLGCALAMTTMQNNKSKPLQQKKKKTIVTTTNNSVPEDTVVYNLALSKDIDVTASAYVNQNEAPEKACDDNTSTKWCDDKSENKWLQYDLQRDYNIRKIGLIWEHWDPNNIYKVQTSVDGITWADRISETGNTQNTRVYDVNWQNVRLIRFLVSKEAKDDAVRLMEFQVWARGKGQPSKIEPVSKWGAVVKPAFLYMEGKKKIYSLVPYVDTKVGVIDDKGSNCVIGPQLPFSSINPSPQTPEGEHDGYAANQPIRGFGQLHVSGTGWGKYGHFLLSPQIGLKIGETEHDSPATDEVTMPNYYKAKLTRYGITAEVTPREHAAIYRFTFPESGEANIAMDVTHSLTRDIAKYIGGSVKANSVKIDPSSPDKFSGMIEYEGGFSGGYYKLYFTAQLDKKPSTFGVWKNGNIQNGVREAVLTNGEDRIGSFFTYKTRKDEVIRLKIAISFNSVEQAQKYLSAEIPAWDFDAVKTYGEKKWNTILSNIIVNEAPTIRMKMFYSALYHCLIMPRDRTNEFPAFGNMELWDDHFAVWDTWRTLFPLLTIIQPDVIGRNVQAFINRWKVNGKVKDAYIAGNDMAEEQGGNDVDNIVADAIIKDINGFNKAEAYQYLKFSADHERKAAPLMVGEKGLEQNDSLFYRQHGWLPGGVMAQSTALEYSYNDYCTALAAKKLGYQDDYTKYFTRSQQWVNMWNPNLESRGFKGFICPKTAAGEWIPIDATYFWGSWKRYFYEANAWTYSFFVPHDIDKLIELNGGNERFVKKLNYGFKNSLMELANEPSFLTTRLFTNAGRPDLTCYWVNYVMDNLFTEYAMPGNDDSGAMSSWWLFSAMGFFPNAGQNIYYLNSPLFKSVTIQRPAGNIEISAPNRTDKTIYIDKVTVNGRDCSKGMITYDDIKNGAKINYILKK</sequence>
<dbReference type="Pfam" id="PF07971">
    <property type="entry name" value="Glyco_hydro_92"/>
    <property type="match status" value="1"/>
</dbReference>
<dbReference type="InterPro" id="IPR012939">
    <property type="entry name" value="Glyco_hydro_92"/>
</dbReference>
<dbReference type="HOGENOM" id="CLU_003690_4_2_10"/>
<accession>L1N1K7</accession>
<evidence type="ECO:0000256" key="4">
    <source>
        <dbReference type="SAM" id="SignalP"/>
    </source>
</evidence>
<dbReference type="GO" id="GO:0000224">
    <property type="term" value="F:peptide-N4-(N-acetyl-beta-glucosaminyl)asparagine amidase activity"/>
    <property type="evidence" value="ECO:0007669"/>
    <property type="project" value="TreeGrafter"/>
</dbReference>
<dbReference type="PANTHER" id="PTHR12143:SF43">
    <property type="entry name" value="PUTATIVE-RELATED"/>
    <property type="match status" value="1"/>
</dbReference>
<dbReference type="EMBL" id="AMEP01000144">
    <property type="protein sequence ID" value="EKX97106.1"/>
    <property type="molecule type" value="Genomic_DNA"/>
</dbReference>
<dbReference type="PROSITE" id="PS51257">
    <property type="entry name" value="PROKAR_LIPOPROTEIN"/>
    <property type="match status" value="1"/>
</dbReference>
<dbReference type="GO" id="GO:0005829">
    <property type="term" value="C:cytosol"/>
    <property type="evidence" value="ECO:0007669"/>
    <property type="project" value="TreeGrafter"/>
</dbReference>
<dbReference type="NCBIfam" id="TIGR01180">
    <property type="entry name" value="aman2_put"/>
    <property type="match status" value="1"/>
</dbReference>
<dbReference type="InterPro" id="IPR005887">
    <property type="entry name" value="GH92_a_mannosidase_put"/>
</dbReference>
<dbReference type="Gene3D" id="3.30.2080.10">
    <property type="entry name" value="GH92 mannosidase domain"/>
    <property type="match status" value="1"/>
</dbReference>
<dbReference type="Pfam" id="PF00754">
    <property type="entry name" value="F5_F8_type_C"/>
    <property type="match status" value="1"/>
</dbReference>
<evidence type="ECO:0000313" key="6">
    <source>
        <dbReference type="EMBL" id="EKX97106.1"/>
    </source>
</evidence>
<evidence type="ECO:0000313" key="7">
    <source>
        <dbReference type="Proteomes" id="UP000010433"/>
    </source>
</evidence>
<dbReference type="Gene3D" id="2.60.120.260">
    <property type="entry name" value="Galactose-binding domain-like"/>
    <property type="match status" value="1"/>
</dbReference>
<dbReference type="InterPro" id="IPR008979">
    <property type="entry name" value="Galactose-bd-like_sf"/>
</dbReference>
<dbReference type="AlphaFoldDB" id="L1N1K7"/>
<dbReference type="Gene3D" id="2.70.98.10">
    <property type="match status" value="1"/>
</dbReference>
<keyword evidence="3" id="KW-0106">Calcium</keyword>
<protein>
    <submittedName>
        <fullName evidence="6">Putative alpha-1,2-mannosidase</fullName>
    </submittedName>
</protein>
<dbReference type="GO" id="GO:0005975">
    <property type="term" value="P:carbohydrate metabolic process"/>
    <property type="evidence" value="ECO:0007669"/>
    <property type="project" value="InterPro"/>
</dbReference>
<dbReference type="InterPro" id="IPR014718">
    <property type="entry name" value="GH-type_carb-bd"/>
</dbReference>
<gene>
    <name evidence="6" type="ORF">HMPREF9151_02274</name>
</gene>
<dbReference type="PANTHER" id="PTHR12143">
    <property type="entry name" value="PEPTIDE N-GLYCANASE PNGASE -RELATED"/>
    <property type="match status" value="1"/>
</dbReference>
<reference evidence="6 7" key="1">
    <citation type="submission" date="2012-05" db="EMBL/GenBank/DDBJ databases">
        <authorList>
            <person name="Weinstock G."/>
            <person name="Sodergren E."/>
            <person name="Lobos E.A."/>
            <person name="Fulton L."/>
            <person name="Fulton R."/>
            <person name="Courtney L."/>
            <person name="Fronick C."/>
            <person name="O'Laughlin M."/>
            <person name="Godfrey J."/>
            <person name="Wilson R.M."/>
            <person name="Miner T."/>
            <person name="Farmer C."/>
            <person name="Delehaunty K."/>
            <person name="Cordes M."/>
            <person name="Minx P."/>
            <person name="Tomlinson C."/>
            <person name="Chen J."/>
            <person name="Wollam A."/>
            <person name="Pepin K.H."/>
            <person name="Bhonagiri V."/>
            <person name="Zhang X."/>
            <person name="Suruliraj S."/>
            <person name="Warren W."/>
            <person name="Mitreva M."/>
            <person name="Mardis E.R."/>
            <person name="Wilson R.K."/>
        </authorList>
    </citation>
    <scope>NUCLEOTIDE SEQUENCE [LARGE SCALE GENOMIC DNA]</scope>
    <source>
        <strain evidence="6 7">F0055</strain>
    </source>
</reference>
<dbReference type="GO" id="GO:0030246">
    <property type="term" value="F:carbohydrate binding"/>
    <property type="evidence" value="ECO:0007669"/>
    <property type="project" value="InterPro"/>
</dbReference>
<dbReference type="Proteomes" id="UP000010433">
    <property type="component" value="Unassembled WGS sequence"/>
</dbReference>
<dbReference type="Gene3D" id="1.20.1050.60">
    <property type="entry name" value="alpha-1,2-mannosidase"/>
    <property type="match status" value="1"/>
</dbReference>
<dbReference type="SUPFAM" id="SSF49785">
    <property type="entry name" value="Galactose-binding domain-like"/>
    <property type="match status" value="1"/>
</dbReference>
<dbReference type="SUPFAM" id="SSF48208">
    <property type="entry name" value="Six-hairpin glycosidases"/>
    <property type="match status" value="1"/>
</dbReference>
<name>L1N1K7_9BACT</name>
<evidence type="ECO:0000256" key="2">
    <source>
        <dbReference type="ARBA" id="ARBA00011245"/>
    </source>
</evidence>
<evidence type="ECO:0000256" key="3">
    <source>
        <dbReference type="ARBA" id="ARBA00022837"/>
    </source>
</evidence>
<dbReference type="InterPro" id="IPR008928">
    <property type="entry name" value="6-hairpin_glycosidase_sf"/>
</dbReference>
<comment type="caution">
    <text evidence="6">The sequence shown here is derived from an EMBL/GenBank/DDBJ whole genome shotgun (WGS) entry which is preliminary data.</text>
</comment>
<comment type="subunit">
    <text evidence="2">Monomer.</text>
</comment>
<dbReference type="PATRIC" id="fig|1127699.3.peg.2078"/>
<dbReference type="RefSeq" id="WP_009161132.1">
    <property type="nucleotide sequence ID" value="NZ_KB290960.1"/>
</dbReference>
<proteinExistence type="predicted"/>
<dbReference type="InterPro" id="IPR000421">
    <property type="entry name" value="FA58C"/>
</dbReference>
<dbReference type="PROSITE" id="PS50022">
    <property type="entry name" value="FA58C_3"/>
    <property type="match status" value="1"/>
</dbReference>
<dbReference type="GO" id="GO:0006516">
    <property type="term" value="P:glycoprotein catabolic process"/>
    <property type="evidence" value="ECO:0007669"/>
    <property type="project" value="TreeGrafter"/>
</dbReference>
<comment type="cofactor">
    <cofactor evidence="1">
        <name>Ca(2+)</name>
        <dbReference type="ChEBI" id="CHEBI:29108"/>
    </cofactor>
</comment>
<dbReference type="STRING" id="1127699.HMPREF9151_02274"/>
<evidence type="ECO:0000259" key="5">
    <source>
        <dbReference type="PROSITE" id="PS50022"/>
    </source>
</evidence>
<dbReference type="Gene3D" id="1.20.1610.10">
    <property type="entry name" value="alpha-1,2-mannosidases domains"/>
    <property type="match status" value="1"/>
</dbReference>
<feature type="signal peptide" evidence="4">
    <location>
        <begin position="1"/>
        <end position="21"/>
    </location>
</feature>
<keyword evidence="4" id="KW-0732">Signal</keyword>
<dbReference type="InterPro" id="IPR050883">
    <property type="entry name" value="PNGase"/>
</dbReference>
<dbReference type="OrthoDB" id="9762711at2"/>